<dbReference type="Proteomes" id="UP000317369">
    <property type="component" value="Chromosome"/>
</dbReference>
<evidence type="ECO:0000259" key="12">
    <source>
        <dbReference type="PROSITE" id="PS52029"/>
    </source>
</evidence>
<evidence type="ECO:0000256" key="1">
    <source>
        <dbReference type="ARBA" id="ARBA00004752"/>
    </source>
</evidence>
<evidence type="ECO:0000256" key="10">
    <source>
        <dbReference type="SAM" id="MobiDB-lite"/>
    </source>
</evidence>
<organism evidence="13 14">
    <name type="scientific">Poriferisphaera corsica</name>
    <dbReference type="NCBI Taxonomy" id="2528020"/>
    <lineage>
        <taxon>Bacteria</taxon>
        <taxon>Pseudomonadati</taxon>
        <taxon>Planctomycetota</taxon>
        <taxon>Phycisphaerae</taxon>
        <taxon>Phycisphaerales</taxon>
        <taxon>Phycisphaeraceae</taxon>
        <taxon>Poriferisphaera</taxon>
    </lineage>
</organism>
<dbReference type="PROSITE" id="PS51782">
    <property type="entry name" value="LYSM"/>
    <property type="match status" value="1"/>
</dbReference>
<keyword evidence="5" id="KW-0378">Hydrolase</keyword>
<dbReference type="InterPro" id="IPR050979">
    <property type="entry name" value="LD-transpeptidase"/>
</dbReference>
<dbReference type="RefSeq" id="WP_145076957.1">
    <property type="nucleotide sequence ID" value="NZ_CP036425.1"/>
</dbReference>
<keyword evidence="7 9" id="KW-0573">Peptidoglycan synthesis</keyword>
<dbReference type="Gene3D" id="3.10.350.10">
    <property type="entry name" value="LysM domain"/>
    <property type="match status" value="1"/>
</dbReference>
<evidence type="ECO:0000313" key="14">
    <source>
        <dbReference type="Proteomes" id="UP000317369"/>
    </source>
</evidence>
<dbReference type="GO" id="GO:0071972">
    <property type="term" value="F:peptidoglycan L,D-transpeptidase activity"/>
    <property type="evidence" value="ECO:0007669"/>
    <property type="project" value="TreeGrafter"/>
</dbReference>
<feature type="region of interest" description="Disordered" evidence="10">
    <location>
        <begin position="50"/>
        <end position="124"/>
    </location>
</feature>
<feature type="active site" description="Nucleophile" evidence="9">
    <location>
        <position position="382"/>
    </location>
</feature>
<dbReference type="CDD" id="cd00118">
    <property type="entry name" value="LysM"/>
    <property type="match status" value="1"/>
</dbReference>
<feature type="domain" description="LysM" evidence="11">
    <location>
        <begin position="221"/>
        <end position="264"/>
    </location>
</feature>
<protein>
    <submittedName>
        <fullName evidence="13">L,D-transpeptidase YkuD</fullName>
        <ecNumber evidence="13">2.-.-.-</ecNumber>
    </submittedName>
</protein>
<feature type="active site" description="Proton donor/acceptor" evidence="9">
    <location>
        <position position="366"/>
    </location>
</feature>
<dbReference type="GO" id="GO:0005576">
    <property type="term" value="C:extracellular region"/>
    <property type="evidence" value="ECO:0007669"/>
    <property type="project" value="TreeGrafter"/>
</dbReference>
<comment type="similarity">
    <text evidence="2">Belongs to the YkuD family.</text>
</comment>
<dbReference type="GO" id="GO:0071555">
    <property type="term" value="P:cell wall organization"/>
    <property type="evidence" value="ECO:0007669"/>
    <property type="project" value="UniProtKB-UniRule"/>
</dbReference>
<keyword evidence="3" id="KW-0328">Glycosyltransferase</keyword>
<dbReference type="GO" id="GO:0016757">
    <property type="term" value="F:glycosyltransferase activity"/>
    <property type="evidence" value="ECO:0007669"/>
    <property type="project" value="UniProtKB-KW"/>
</dbReference>
<dbReference type="UniPathway" id="UPA00219"/>
<reference evidence="13 14" key="1">
    <citation type="submission" date="2019-02" db="EMBL/GenBank/DDBJ databases">
        <title>Deep-cultivation of Planctomycetes and their phenomic and genomic characterization uncovers novel biology.</title>
        <authorList>
            <person name="Wiegand S."/>
            <person name="Jogler M."/>
            <person name="Boedeker C."/>
            <person name="Pinto D."/>
            <person name="Vollmers J."/>
            <person name="Rivas-Marin E."/>
            <person name="Kohn T."/>
            <person name="Peeters S.H."/>
            <person name="Heuer A."/>
            <person name="Rast P."/>
            <person name="Oberbeckmann S."/>
            <person name="Bunk B."/>
            <person name="Jeske O."/>
            <person name="Meyerdierks A."/>
            <person name="Storesund J.E."/>
            <person name="Kallscheuer N."/>
            <person name="Luecker S."/>
            <person name="Lage O.M."/>
            <person name="Pohl T."/>
            <person name="Merkel B.J."/>
            <person name="Hornburger P."/>
            <person name="Mueller R.-W."/>
            <person name="Bruemmer F."/>
            <person name="Labrenz M."/>
            <person name="Spormann A.M."/>
            <person name="Op den Camp H."/>
            <person name="Overmann J."/>
            <person name="Amann R."/>
            <person name="Jetten M.S.M."/>
            <person name="Mascher T."/>
            <person name="Medema M.H."/>
            <person name="Devos D.P."/>
            <person name="Kaster A.-K."/>
            <person name="Ovreas L."/>
            <person name="Rohde M."/>
            <person name="Galperin M.Y."/>
            <person name="Jogler C."/>
        </authorList>
    </citation>
    <scope>NUCLEOTIDE SEQUENCE [LARGE SCALE GENOMIC DNA]</scope>
    <source>
        <strain evidence="13 14">KS4</strain>
    </source>
</reference>
<dbReference type="InterPro" id="IPR038063">
    <property type="entry name" value="Transpep_catalytic_dom"/>
</dbReference>
<dbReference type="SUPFAM" id="SSF141523">
    <property type="entry name" value="L,D-transpeptidase catalytic domain-like"/>
    <property type="match status" value="1"/>
</dbReference>
<dbReference type="PANTHER" id="PTHR30582:SF24">
    <property type="entry name" value="L,D-TRANSPEPTIDASE ERFK_SRFK-RELATED"/>
    <property type="match status" value="1"/>
</dbReference>
<dbReference type="InterPro" id="IPR018392">
    <property type="entry name" value="LysM"/>
</dbReference>
<dbReference type="CDD" id="cd16913">
    <property type="entry name" value="YkuD_like"/>
    <property type="match status" value="1"/>
</dbReference>
<dbReference type="KEGG" id="pcor:KS4_17620"/>
<evidence type="ECO:0000256" key="7">
    <source>
        <dbReference type="ARBA" id="ARBA00022984"/>
    </source>
</evidence>
<feature type="compositionally biased region" description="Polar residues" evidence="10">
    <location>
        <begin position="50"/>
        <end position="68"/>
    </location>
</feature>
<comment type="pathway">
    <text evidence="1 9">Cell wall biogenesis; peptidoglycan biosynthesis.</text>
</comment>
<keyword evidence="8 9" id="KW-0961">Cell wall biogenesis/degradation</keyword>
<dbReference type="PANTHER" id="PTHR30582">
    <property type="entry name" value="L,D-TRANSPEPTIDASE"/>
    <property type="match status" value="1"/>
</dbReference>
<dbReference type="Gene3D" id="2.40.440.10">
    <property type="entry name" value="L,D-transpeptidase catalytic domain-like"/>
    <property type="match status" value="1"/>
</dbReference>
<dbReference type="SMART" id="SM00257">
    <property type="entry name" value="LysM"/>
    <property type="match status" value="1"/>
</dbReference>
<dbReference type="GO" id="GO:0008360">
    <property type="term" value="P:regulation of cell shape"/>
    <property type="evidence" value="ECO:0007669"/>
    <property type="project" value="UniProtKB-UniRule"/>
</dbReference>
<dbReference type="Pfam" id="PF03734">
    <property type="entry name" value="YkuD"/>
    <property type="match status" value="1"/>
</dbReference>
<dbReference type="OrthoDB" id="9787225at2"/>
<sequence>MVLGSQTTRDGMSRRYMVSRKRKPSRWPWVLFVLVIGGVVTWLLLSGSGDNTTTSDLSESSQPSTGNNVMMPVSEVTPQPSLPSRNPSEMLPSAPQHGQFTLGGNTNTASTPPAINPNPRSAYEPEPTPIVDQEIRDINRGSTVSIPPASTRPRPEMYDQGMGLIAEGSYVEGRKLLSALLFEGRDLLSLADVADLRSTLDSVNQGLMFSDSIDPADTTLTWYKIKSGDVLSRIGRKFAVPYPFLEKLNNVKARTIQAGKLLKVINGPFHARVLKNDYMMDVYVLNADGSKIYIASYMVGMGENDSTPNGNWVIEPGRKATNPQWSNPRTGEYFSPNDPKNPIGEYWLALKGIDENTSKAQSYGIHGTIDPDSIGTQSSMGCIRLGNSDIKELFNMLYEGKSTVQIGP</sequence>
<feature type="compositionally biased region" description="Polar residues" evidence="10">
    <location>
        <begin position="96"/>
        <end position="113"/>
    </location>
</feature>
<evidence type="ECO:0000256" key="8">
    <source>
        <dbReference type="ARBA" id="ARBA00023316"/>
    </source>
</evidence>
<proteinExistence type="inferred from homology"/>
<name>A0A517YU08_9BACT</name>
<evidence type="ECO:0000256" key="4">
    <source>
        <dbReference type="ARBA" id="ARBA00022679"/>
    </source>
</evidence>
<keyword evidence="4 13" id="KW-0808">Transferase</keyword>
<dbReference type="InterPro" id="IPR036779">
    <property type="entry name" value="LysM_dom_sf"/>
</dbReference>
<accession>A0A517YU08</accession>
<dbReference type="GO" id="GO:0018104">
    <property type="term" value="P:peptidoglycan-protein cross-linking"/>
    <property type="evidence" value="ECO:0007669"/>
    <property type="project" value="TreeGrafter"/>
</dbReference>
<evidence type="ECO:0000256" key="6">
    <source>
        <dbReference type="ARBA" id="ARBA00022960"/>
    </source>
</evidence>
<dbReference type="EC" id="2.-.-.-" evidence="13"/>
<evidence type="ECO:0000256" key="5">
    <source>
        <dbReference type="ARBA" id="ARBA00022801"/>
    </source>
</evidence>
<dbReference type="Pfam" id="PF01476">
    <property type="entry name" value="LysM"/>
    <property type="match status" value="1"/>
</dbReference>
<evidence type="ECO:0000256" key="9">
    <source>
        <dbReference type="PROSITE-ProRule" id="PRU01373"/>
    </source>
</evidence>
<evidence type="ECO:0000256" key="3">
    <source>
        <dbReference type="ARBA" id="ARBA00022676"/>
    </source>
</evidence>
<dbReference type="PROSITE" id="PS52029">
    <property type="entry name" value="LD_TPASE"/>
    <property type="match status" value="1"/>
</dbReference>
<evidence type="ECO:0000259" key="11">
    <source>
        <dbReference type="PROSITE" id="PS51782"/>
    </source>
</evidence>
<gene>
    <name evidence="13" type="primary">ykuD</name>
    <name evidence="13" type="ORF">KS4_17620</name>
</gene>
<dbReference type="EMBL" id="CP036425">
    <property type="protein sequence ID" value="QDU33706.1"/>
    <property type="molecule type" value="Genomic_DNA"/>
</dbReference>
<keyword evidence="6 9" id="KW-0133">Cell shape</keyword>
<dbReference type="SUPFAM" id="SSF54106">
    <property type="entry name" value="LysM domain"/>
    <property type="match status" value="1"/>
</dbReference>
<keyword evidence="14" id="KW-1185">Reference proteome</keyword>
<dbReference type="AlphaFoldDB" id="A0A517YU08"/>
<dbReference type="InterPro" id="IPR005490">
    <property type="entry name" value="LD_TPept_cat_dom"/>
</dbReference>
<evidence type="ECO:0000256" key="2">
    <source>
        <dbReference type="ARBA" id="ARBA00005992"/>
    </source>
</evidence>
<evidence type="ECO:0000313" key="13">
    <source>
        <dbReference type="EMBL" id="QDU33706.1"/>
    </source>
</evidence>
<feature type="compositionally biased region" description="Polar residues" evidence="10">
    <location>
        <begin position="76"/>
        <end position="87"/>
    </location>
</feature>
<feature type="domain" description="L,D-TPase catalytic" evidence="12">
    <location>
        <begin position="271"/>
        <end position="407"/>
    </location>
</feature>